<dbReference type="STRING" id="1332188.L336_0757"/>
<comment type="similarity">
    <text evidence="1">Belongs to the ABC transporter superfamily.</text>
</comment>
<dbReference type="SMART" id="SM00382">
    <property type="entry name" value="AAA"/>
    <property type="match status" value="1"/>
</dbReference>
<keyword evidence="7" id="KW-1185">Reference proteome</keyword>
<dbReference type="KEGG" id="saal:L336_0757"/>
<dbReference type="PANTHER" id="PTHR42798">
    <property type="entry name" value="LIPOPROTEIN-RELEASING SYSTEM ATP-BINDING PROTEIN LOLD"/>
    <property type="match status" value="1"/>
</dbReference>
<reference evidence="6 7" key="1">
    <citation type="journal article" date="2013" name="Nat. Biotechnol.">
        <title>Genome sequences of rare, uncultured bacteria obtained by differential coverage binning of multiple metagenomes.</title>
        <authorList>
            <person name="Albertsen M."/>
            <person name="Hugenholtz P."/>
            <person name="Skarshewski A."/>
            <person name="Nielsen K.L."/>
            <person name="Tyson G.W."/>
            <person name="Nielsen P.H."/>
        </authorList>
    </citation>
    <scope>NUCLEOTIDE SEQUENCE [LARGE SCALE GENOMIC DNA]</scope>
    <source>
        <strain evidence="6">TM71</strain>
    </source>
</reference>
<dbReference type="GO" id="GO:0098796">
    <property type="term" value="C:membrane protein complex"/>
    <property type="evidence" value="ECO:0007669"/>
    <property type="project" value="UniProtKB-ARBA"/>
</dbReference>
<dbReference type="PANTHER" id="PTHR42798:SF7">
    <property type="entry name" value="ALPHA-D-RIBOSE 1-METHYLPHOSPHONATE 5-TRIPHOSPHATE SYNTHASE SUBUNIT PHNL"/>
    <property type="match status" value="1"/>
</dbReference>
<dbReference type="InterPro" id="IPR017871">
    <property type="entry name" value="ABC_transporter-like_CS"/>
</dbReference>
<dbReference type="SUPFAM" id="SSF52540">
    <property type="entry name" value="P-loop containing nucleoside triphosphate hydrolases"/>
    <property type="match status" value="1"/>
</dbReference>
<evidence type="ECO:0000256" key="1">
    <source>
        <dbReference type="ARBA" id="ARBA00005417"/>
    </source>
</evidence>
<evidence type="ECO:0000256" key="4">
    <source>
        <dbReference type="ARBA" id="ARBA00022840"/>
    </source>
</evidence>
<evidence type="ECO:0000313" key="7">
    <source>
        <dbReference type="Proteomes" id="UP000013893"/>
    </source>
</evidence>
<gene>
    <name evidence="6" type="ORF">L336_0757</name>
</gene>
<dbReference type="InterPro" id="IPR017911">
    <property type="entry name" value="MacB-like_ATP-bd"/>
</dbReference>
<dbReference type="InterPro" id="IPR003439">
    <property type="entry name" value="ABC_transporter-like_ATP-bd"/>
</dbReference>
<dbReference type="PROSITE" id="PS00211">
    <property type="entry name" value="ABC_TRANSPORTER_1"/>
    <property type="match status" value="1"/>
</dbReference>
<dbReference type="Pfam" id="PF00005">
    <property type="entry name" value="ABC_tran"/>
    <property type="match status" value="1"/>
</dbReference>
<protein>
    <submittedName>
        <fullName evidence="6">Putative Lipoprotein-releasing system ATP-binding protein LolD</fullName>
        <ecNumber evidence="6">3.6.3.-</ecNumber>
    </submittedName>
</protein>
<dbReference type="GO" id="GO:0016887">
    <property type="term" value="F:ATP hydrolysis activity"/>
    <property type="evidence" value="ECO:0007669"/>
    <property type="project" value="InterPro"/>
</dbReference>
<dbReference type="GO" id="GO:0005524">
    <property type="term" value="F:ATP binding"/>
    <property type="evidence" value="ECO:0007669"/>
    <property type="project" value="UniProtKB-KW"/>
</dbReference>
<accession>R4PNC7</accession>
<name>R4PNC7_9BACT</name>
<evidence type="ECO:0000256" key="3">
    <source>
        <dbReference type="ARBA" id="ARBA00022741"/>
    </source>
</evidence>
<dbReference type="GO" id="GO:0022857">
    <property type="term" value="F:transmembrane transporter activity"/>
    <property type="evidence" value="ECO:0007669"/>
    <property type="project" value="UniProtKB-ARBA"/>
</dbReference>
<proteinExistence type="inferred from homology"/>
<keyword evidence="6" id="KW-0449">Lipoprotein</keyword>
<dbReference type="CDD" id="cd03255">
    <property type="entry name" value="ABC_MJ0796_LolCDE_FtsE"/>
    <property type="match status" value="1"/>
</dbReference>
<organism evidence="6 7">
    <name type="scientific">Candidatus Saccharimonas aalborgensis</name>
    <dbReference type="NCBI Taxonomy" id="1332188"/>
    <lineage>
        <taxon>Bacteria</taxon>
        <taxon>Candidatus Saccharimonadota</taxon>
        <taxon>Candidatus Saccharimonadia</taxon>
        <taxon>Candidatus Saccharimonadales</taxon>
        <taxon>Candidatus Saccharimonadaceae</taxon>
        <taxon>Candidatus Saccharimonas</taxon>
    </lineage>
</organism>
<keyword evidence="2" id="KW-0813">Transport</keyword>
<dbReference type="InterPro" id="IPR027417">
    <property type="entry name" value="P-loop_NTPase"/>
</dbReference>
<keyword evidence="6" id="KW-0378">Hydrolase</keyword>
<dbReference type="InterPro" id="IPR003593">
    <property type="entry name" value="AAA+_ATPase"/>
</dbReference>
<dbReference type="OrthoDB" id="9791546at2"/>
<feature type="domain" description="ABC transporter" evidence="5">
    <location>
        <begin position="2"/>
        <end position="227"/>
    </location>
</feature>
<keyword evidence="3" id="KW-0547">Nucleotide-binding</keyword>
<dbReference type="HOGENOM" id="CLU_000604_1_22_0"/>
<evidence type="ECO:0000313" key="6">
    <source>
        <dbReference type="EMBL" id="AGL62459.1"/>
    </source>
</evidence>
<dbReference type="Proteomes" id="UP000013893">
    <property type="component" value="Chromosome"/>
</dbReference>
<sequence>MIELKSVTKTYGKKKNTFTALDDVSFVIPDGATVAIVGKSGSGKSTLMHAMSGLDRPEVGEVIIDGDNILTLKAKAVDAFRSEKMAFIFQSFFVQGNESCYNNVSLPLEIAKVPLRNRRAKILAALKAVGLDDKVKSRARDLSGGQKQRLAIARAIVGEPTVLFADEPTGNLDSTTGAQIEKLLFDYNKKHKATLVIVTHDHDIARKCQIQIMIKDGKVQSIEEAKR</sequence>
<dbReference type="AlphaFoldDB" id="R4PNC7"/>
<evidence type="ECO:0000259" key="5">
    <source>
        <dbReference type="PROSITE" id="PS50893"/>
    </source>
</evidence>
<dbReference type="FunFam" id="3.40.50.300:FF:000032">
    <property type="entry name" value="Export ABC transporter ATP-binding protein"/>
    <property type="match status" value="1"/>
</dbReference>
<dbReference type="RefSeq" id="WP_015641909.1">
    <property type="nucleotide sequence ID" value="NC_021219.1"/>
</dbReference>
<dbReference type="EC" id="3.6.3.-" evidence="6"/>
<keyword evidence="4 6" id="KW-0067">ATP-binding</keyword>
<dbReference type="Gene3D" id="3.40.50.300">
    <property type="entry name" value="P-loop containing nucleotide triphosphate hydrolases"/>
    <property type="match status" value="1"/>
</dbReference>
<evidence type="ECO:0000256" key="2">
    <source>
        <dbReference type="ARBA" id="ARBA00022448"/>
    </source>
</evidence>
<dbReference type="PROSITE" id="PS50893">
    <property type="entry name" value="ABC_TRANSPORTER_2"/>
    <property type="match status" value="1"/>
</dbReference>
<dbReference type="EMBL" id="CP005957">
    <property type="protein sequence ID" value="AGL62459.1"/>
    <property type="molecule type" value="Genomic_DNA"/>
</dbReference>